<dbReference type="RefSeq" id="WP_121215700.1">
    <property type="nucleotide sequence ID" value="NZ_JAMYWW010000001.1"/>
</dbReference>
<dbReference type="PANTHER" id="PTHR43582">
    <property type="entry name" value="LINEARMYCIN RESISTANCE ATP-BINDING PROTEIN LNRL"/>
    <property type="match status" value="1"/>
</dbReference>
<sequence length="310" mass="34876">MIEAVNLTKSFKSGVAVDHINFYIEPGEIVGMLGPNGAGKSTTIAMLSTLIPPTEGDVLLHQKSVLKDQNLLRKVLGVVPQEIALYGDLTAKENLFFFGNLYKIPKKQLNERVEIVLEQIGLENETKKLVKHYSGGMKRRLNIGVALLHEPQYLIMDEPTVGIDPQSRNHILETVKKLNEQSNTAIIYTSHYMEEVEYLCNRIYIMDQGRIIASGSKDEIKAILSSENTVVVKVNNNSNAFMNELFNQPILTNIKADEDKINFTIAKGVNFLPNLLSLCERHNVLLKSFQMEEPTLEDVFLHLTGRALRN</sequence>
<keyword evidence="2" id="KW-0547">Nucleotide-binding</keyword>
<proteinExistence type="predicted"/>
<keyword evidence="1" id="KW-0813">Transport</keyword>
<feature type="domain" description="ABC transporter" evidence="4">
    <location>
        <begin position="2"/>
        <end position="233"/>
    </location>
</feature>
<dbReference type="InterPro" id="IPR003439">
    <property type="entry name" value="ABC_transporter-like_ATP-bd"/>
</dbReference>
<dbReference type="PROSITE" id="PS00211">
    <property type="entry name" value="ABC_TRANSPORTER_1"/>
    <property type="match status" value="1"/>
</dbReference>
<dbReference type="Proteomes" id="UP000272238">
    <property type="component" value="Unassembled WGS sequence"/>
</dbReference>
<dbReference type="PANTHER" id="PTHR43582:SF2">
    <property type="entry name" value="LINEARMYCIN RESISTANCE ATP-BINDING PROTEIN LNRL"/>
    <property type="match status" value="1"/>
</dbReference>
<dbReference type="Pfam" id="PF13732">
    <property type="entry name" value="DrrA1-3_C"/>
    <property type="match status" value="1"/>
</dbReference>
<dbReference type="PROSITE" id="PS50893">
    <property type="entry name" value="ABC_TRANSPORTER_2"/>
    <property type="match status" value="1"/>
</dbReference>
<dbReference type="EMBL" id="RBZN01000056">
    <property type="protein sequence ID" value="RKQ13768.1"/>
    <property type="molecule type" value="Genomic_DNA"/>
</dbReference>
<dbReference type="OrthoDB" id="9804819at2"/>
<keyword evidence="3 5" id="KW-0067">ATP-binding</keyword>
<reference evidence="5 6" key="1">
    <citation type="journal article" date="2016" name="Antonie Van Leeuwenhoek">
        <title>Lysinibacillus endophyticus sp. nov., an indole-3-acetic acid producing endophytic bacterium isolated from corn root (Zea mays cv. Xinken-5).</title>
        <authorList>
            <person name="Yu J."/>
            <person name="Guan X."/>
            <person name="Liu C."/>
            <person name="Xiang W."/>
            <person name="Yu Z."/>
            <person name="Liu X."/>
            <person name="Wang G."/>
        </authorList>
    </citation>
    <scope>NUCLEOTIDE SEQUENCE [LARGE SCALE GENOMIC DNA]</scope>
    <source>
        <strain evidence="5 6">DSM 100506</strain>
    </source>
</reference>
<dbReference type="SMART" id="SM00382">
    <property type="entry name" value="AAA"/>
    <property type="match status" value="1"/>
</dbReference>
<keyword evidence="6" id="KW-1185">Reference proteome</keyword>
<dbReference type="GO" id="GO:0005524">
    <property type="term" value="F:ATP binding"/>
    <property type="evidence" value="ECO:0007669"/>
    <property type="project" value="UniProtKB-KW"/>
</dbReference>
<comment type="caution">
    <text evidence="5">The sequence shown here is derived from an EMBL/GenBank/DDBJ whole genome shotgun (WGS) entry which is preliminary data.</text>
</comment>
<dbReference type="AlphaFoldDB" id="A0A494YUG6"/>
<evidence type="ECO:0000313" key="5">
    <source>
        <dbReference type="EMBL" id="RKQ13768.1"/>
    </source>
</evidence>
<evidence type="ECO:0000256" key="2">
    <source>
        <dbReference type="ARBA" id="ARBA00022741"/>
    </source>
</evidence>
<protein>
    <submittedName>
        <fullName evidence="5">ABC transporter ATP-binding protein</fullName>
    </submittedName>
</protein>
<evidence type="ECO:0000256" key="3">
    <source>
        <dbReference type="ARBA" id="ARBA00022840"/>
    </source>
</evidence>
<dbReference type="InterPro" id="IPR025302">
    <property type="entry name" value="DrrA1/2-like_C"/>
</dbReference>
<organism evidence="5 6">
    <name type="scientific">Ureibacillus endophyticus</name>
    <dbReference type="NCBI Taxonomy" id="1978490"/>
    <lineage>
        <taxon>Bacteria</taxon>
        <taxon>Bacillati</taxon>
        <taxon>Bacillota</taxon>
        <taxon>Bacilli</taxon>
        <taxon>Bacillales</taxon>
        <taxon>Caryophanaceae</taxon>
        <taxon>Ureibacillus</taxon>
    </lineage>
</organism>
<accession>A0A494YUG6</accession>
<name>A0A494YUG6_9BACL</name>
<evidence type="ECO:0000313" key="6">
    <source>
        <dbReference type="Proteomes" id="UP000272238"/>
    </source>
</evidence>
<dbReference type="SUPFAM" id="SSF52540">
    <property type="entry name" value="P-loop containing nucleoside triphosphate hydrolases"/>
    <property type="match status" value="1"/>
</dbReference>
<dbReference type="Pfam" id="PF00005">
    <property type="entry name" value="ABC_tran"/>
    <property type="match status" value="1"/>
</dbReference>
<gene>
    <name evidence="5" type="ORF">D8M03_15350</name>
</gene>
<dbReference type="Gene3D" id="3.40.50.300">
    <property type="entry name" value="P-loop containing nucleotide triphosphate hydrolases"/>
    <property type="match status" value="1"/>
</dbReference>
<dbReference type="InterPro" id="IPR003593">
    <property type="entry name" value="AAA+_ATPase"/>
</dbReference>
<dbReference type="InterPro" id="IPR027417">
    <property type="entry name" value="P-loop_NTPase"/>
</dbReference>
<evidence type="ECO:0000256" key="1">
    <source>
        <dbReference type="ARBA" id="ARBA00022448"/>
    </source>
</evidence>
<dbReference type="InterPro" id="IPR017871">
    <property type="entry name" value="ABC_transporter-like_CS"/>
</dbReference>
<evidence type="ECO:0000259" key="4">
    <source>
        <dbReference type="PROSITE" id="PS50893"/>
    </source>
</evidence>
<dbReference type="GO" id="GO:0016887">
    <property type="term" value="F:ATP hydrolysis activity"/>
    <property type="evidence" value="ECO:0007669"/>
    <property type="project" value="InterPro"/>
</dbReference>